<dbReference type="EMBL" id="CP138591">
    <property type="protein sequence ID" value="WPH04074.1"/>
    <property type="molecule type" value="Genomic_DNA"/>
</dbReference>
<protein>
    <submittedName>
        <fullName evidence="6">Uncharacterized protein</fullName>
    </submittedName>
</protein>
<accession>A0AAQ3M9U0</accession>
<gene>
    <name evidence="6" type="ORF">R9X50_00695900</name>
</gene>
<dbReference type="InterPro" id="IPR009598">
    <property type="entry name" value="BCALP"/>
</dbReference>
<keyword evidence="2 5" id="KW-0812">Transmembrane</keyword>
<comment type="subcellular location">
    <subcellularLocation>
        <location evidence="1">Membrane</location>
    </subcellularLocation>
</comment>
<evidence type="ECO:0000256" key="1">
    <source>
        <dbReference type="ARBA" id="ARBA00004370"/>
    </source>
</evidence>
<keyword evidence="4 5" id="KW-0472">Membrane</keyword>
<dbReference type="Proteomes" id="UP001303373">
    <property type="component" value="Chromosome 12"/>
</dbReference>
<feature type="transmembrane region" description="Helical" evidence="5">
    <location>
        <begin position="7"/>
        <end position="26"/>
    </location>
</feature>
<dbReference type="PANTHER" id="PTHR13259:SF1">
    <property type="entry name" value="BLADDER CANCER-ASSOCIATED PROTEIN"/>
    <property type="match status" value="1"/>
</dbReference>
<dbReference type="GO" id="GO:0016020">
    <property type="term" value="C:membrane"/>
    <property type="evidence" value="ECO:0007669"/>
    <property type="project" value="UniProtKB-SubCell"/>
</dbReference>
<evidence type="ECO:0000313" key="7">
    <source>
        <dbReference type="Proteomes" id="UP001303373"/>
    </source>
</evidence>
<organism evidence="6 7">
    <name type="scientific">Acrodontium crateriforme</name>
    <dbReference type="NCBI Taxonomy" id="150365"/>
    <lineage>
        <taxon>Eukaryota</taxon>
        <taxon>Fungi</taxon>
        <taxon>Dikarya</taxon>
        <taxon>Ascomycota</taxon>
        <taxon>Pezizomycotina</taxon>
        <taxon>Dothideomycetes</taxon>
        <taxon>Dothideomycetidae</taxon>
        <taxon>Mycosphaerellales</taxon>
        <taxon>Teratosphaeriaceae</taxon>
        <taxon>Acrodontium</taxon>
    </lineage>
</organism>
<sequence>MFCLRSWVPLLIFLTNASPIYVLLFLTATYALQRPCVYCSILLFVLVFSLFDFHADWFEPRWDAIQTTKSASESISSLISGNATLADAILESASLAVTAINGTGRSIASAAIEGARQRMGTGSMNGSIVTNGGFEWLRTCDDNMSKLGSSGLYFLSIIRFGNTSAQDYDFRPVSKYNEAGIINAIADIYQIMIRFGHLQPQHITFLPPQGHDLGLLQLSDEK</sequence>
<evidence type="ECO:0000256" key="3">
    <source>
        <dbReference type="ARBA" id="ARBA00022989"/>
    </source>
</evidence>
<dbReference type="PANTHER" id="PTHR13259">
    <property type="entry name" value="BLADDER CANCER 10 KD PROTEIN HOMOLOG"/>
    <property type="match status" value="1"/>
</dbReference>
<proteinExistence type="predicted"/>
<evidence type="ECO:0000313" key="6">
    <source>
        <dbReference type="EMBL" id="WPH04074.1"/>
    </source>
</evidence>
<keyword evidence="7" id="KW-1185">Reference proteome</keyword>
<name>A0AAQ3M9U0_9PEZI</name>
<dbReference type="SMART" id="SM01396">
    <property type="entry name" value="BC10"/>
    <property type="match status" value="1"/>
</dbReference>
<dbReference type="Pfam" id="PF06726">
    <property type="entry name" value="BC10"/>
    <property type="match status" value="1"/>
</dbReference>
<feature type="transmembrane region" description="Helical" evidence="5">
    <location>
        <begin position="32"/>
        <end position="51"/>
    </location>
</feature>
<evidence type="ECO:0000256" key="4">
    <source>
        <dbReference type="ARBA" id="ARBA00023136"/>
    </source>
</evidence>
<dbReference type="AlphaFoldDB" id="A0AAQ3M9U0"/>
<evidence type="ECO:0000256" key="5">
    <source>
        <dbReference type="SAM" id="Phobius"/>
    </source>
</evidence>
<evidence type="ECO:0000256" key="2">
    <source>
        <dbReference type="ARBA" id="ARBA00022692"/>
    </source>
</evidence>
<keyword evidence="3 5" id="KW-1133">Transmembrane helix</keyword>
<reference evidence="6 7" key="1">
    <citation type="submission" date="2023-11" db="EMBL/GenBank/DDBJ databases">
        <title>An acidophilic fungus is an integral part of prey digestion in a carnivorous sundew plant.</title>
        <authorList>
            <person name="Tsai I.J."/>
        </authorList>
    </citation>
    <scope>NUCLEOTIDE SEQUENCE [LARGE SCALE GENOMIC DNA]</scope>
    <source>
        <strain evidence="6">169a</strain>
    </source>
</reference>